<reference evidence="5" key="1">
    <citation type="submission" date="2022-12" db="EMBL/GenBank/DDBJ databases">
        <title>Genome sequence of HCMS5-2.</title>
        <authorList>
            <person name="Woo H."/>
        </authorList>
    </citation>
    <scope>NUCLEOTIDE SEQUENCE</scope>
    <source>
        <strain evidence="5">HCMS5-2</strain>
    </source>
</reference>
<comment type="caution">
    <text evidence="5">The sequence shown here is derived from an EMBL/GenBank/DDBJ whole genome shotgun (WGS) entry which is preliminary data.</text>
</comment>
<proteinExistence type="inferred from homology"/>
<keyword evidence="6" id="KW-1185">Reference proteome</keyword>
<dbReference type="EMBL" id="JAPWGM010000002">
    <property type="protein sequence ID" value="MCZ4243724.1"/>
    <property type="molecule type" value="Genomic_DNA"/>
</dbReference>
<dbReference type="PRINTS" id="PR00111">
    <property type="entry name" value="ABHYDROLASE"/>
</dbReference>
<name>A0ABT4L727_9SPHI</name>
<gene>
    <name evidence="5" type="ORF">O0955_06875</name>
</gene>
<comment type="similarity">
    <text evidence="1">Belongs to the peptidase S33 family.</text>
</comment>
<dbReference type="Gene3D" id="3.40.50.1820">
    <property type="entry name" value="alpha/beta hydrolase"/>
    <property type="match status" value="1"/>
</dbReference>
<dbReference type="SUPFAM" id="SSF53474">
    <property type="entry name" value="alpha/beta-Hydrolases"/>
    <property type="match status" value="1"/>
</dbReference>
<evidence type="ECO:0000313" key="5">
    <source>
        <dbReference type="EMBL" id="MCZ4243724.1"/>
    </source>
</evidence>
<evidence type="ECO:0000256" key="3">
    <source>
        <dbReference type="SAM" id="SignalP"/>
    </source>
</evidence>
<dbReference type="GO" id="GO:0016787">
    <property type="term" value="F:hydrolase activity"/>
    <property type="evidence" value="ECO:0007669"/>
    <property type="project" value="UniProtKB-KW"/>
</dbReference>
<dbReference type="InterPro" id="IPR002410">
    <property type="entry name" value="Peptidase_S33"/>
</dbReference>
<dbReference type="InterPro" id="IPR029058">
    <property type="entry name" value="AB_hydrolase_fold"/>
</dbReference>
<feature type="domain" description="AB hydrolase-1" evidence="4">
    <location>
        <begin position="34"/>
        <end position="293"/>
    </location>
</feature>
<feature type="signal peptide" evidence="3">
    <location>
        <begin position="1"/>
        <end position="19"/>
    </location>
</feature>
<dbReference type="Pfam" id="PF00561">
    <property type="entry name" value="Abhydrolase_1"/>
    <property type="match status" value="1"/>
</dbReference>
<sequence>MKPILVSLYLILSIFFAKAQTIYSHAYGNRTNKAVIFIHGGPSGNSTLFEGTTAQKLADKGFYVIVYDRRGEGRSADPDAKFTYQEAFNDLNGIYEKYNLKSANIIAHSFGGLVGTLFSEKYPKKVNTLILAGALFSQQETYNHILTSVKKIYALKNDTTMLKTVAYVEGLDKNSAEYRKGCFDLAGKNGYFKLEHPDKEAVDLNKNYEAGIFYKTNIRNHNAPINFYKNEPLKNIDTKAILKKIKDKKIRLFAIYGKQDGIFSDKQIEDMKHITGKNNFVYLDNCSHYLFVDQQQSFLSAVKKWLKVY</sequence>
<evidence type="ECO:0000256" key="2">
    <source>
        <dbReference type="ARBA" id="ARBA00022801"/>
    </source>
</evidence>
<accession>A0ABT4L727</accession>
<protein>
    <submittedName>
        <fullName evidence="5">Alpha/beta hydrolase</fullName>
    </submittedName>
</protein>
<keyword evidence="2 5" id="KW-0378">Hydrolase</keyword>
<evidence type="ECO:0000313" key="6">
    <source>
        <dbReference type="Proteomes" id="UP001144347"/>
    </source>
</evidence>
<dbReference type="RefSeq" id="WP_269426799.1">
    <property type="nucleotide sequence ID" value="NZ_JAPWGM010000002.1"/>
</dbReference>
<dbReference type="PRINTS" id="PR00793">
    <property type="entry name" value="PROAMNOPTASE"/>
</dbReference>
<evidence type="ECO:0000256" key="1">
    <source>
        <dbReference type="ARBA" id="ARBA00010088"/>
    </source>
</evidence>
<organism evidence="5 6">
    <name type="scientific">Pedobacter punctiformis</name>
    <dbReference type="NCBI Taxonomy" id="3004097"/>
    <lineage>
        <taxon>Bacteria</taxon>
        <taxon>Pseudomonadati</taxon>
        <taxon>Bacteroidota</taxon>
        <taxon>Sphingobacteriia</taxon>
        <taxon>Sphingobacteriales</taxon>
        <taxon>Sphingobacteriaceae</taxon>
        <taxon>Pedobacter</taxon>
    </lineage>
</organism>
<keyword evidence="3" id="KW-0732">Signal</keyword>
<dbReference type="InterPro" id="IPR050266">
    <property type="entry name" value="AB_hydrolase_sf"/>
</dbReference>
<dbReference type="InterPro" id="IPR000073">
    <property type="entry name" value="AB_hydrolase_1"/>
</dbReference>
<feature type="chain" id="PRO_5045760677" evidence="3">
    <location>
        <begin position="20"/>
        <end position="309"/>
    </location>
</feature>
<dbReference type="PANTHER" id="PTHR43798">
    <property type="entry name" value="MONOACYLGLYCEROL LIPASE"/>
    <property type="match status" value="1"/>
</dbReference>
<evidence type="ECO:0000259" key="4">
    <source>
        <dbReference type="Pfam" id="PF00561"/>
    </source>
</evidence>
<dbReference type="PANTHER" id="PTHR43798:SF33">
    <property type="entry name" value="HYDROLASE, PUTATIVE (AFU_ORTHOLOGUE AFUA_2G14860)-RELATED"/>
    <property type="match status" value="1"/>
</dbReference>
<dbReference type="Proteomes" id="UP001144347">
    <property type="component" value="Unassembled WGS sequence"/>
</dbReference>